<dbReference type="Pfam" id="PF13385">
    <property type="entry name" value="Laminin_G_3"/>
    <property type="match status" value="1"/>
</dbReference>
<protein>
    <recommendedName>
        <fullName evidence="4">LamG-like jellyroll fold domain-containing protein</fullName>
    </recommendedName>
</protein>
<proteinExistence type="predicted"/>
<dbReference type="InterPro" id="IPR006558">
    <property type="entry name" value="LamG-like"/>
</dbReference>
<name>A0A381WV97_9ZZZZ</name>
<evidence type="ECO:0000256" key="2">
    <source>
        <dbReference type="ARBA" id="ARBA00023157"/>
    </source>
</evidence>
<evidence type="ECO:0000259" key="4">
    <source>
        <dbReference type="SMART" id="SM00560"/>
    </source>
</evidence>
<evidence type="ECO:0000256" key="1">
    <source>
        <dbReference type="ARBA" id="ARBA00022729"/>
    </source>
</evidence>
<feature type="region of interest" description="Disordered" evidence="3">
    <location>
        <begin position="219"/>
        <end position="242"/>
    </location>
</feature>
<feature type="non-terminal residue" evidence="5">
    <location>
        <position position="1063"/>
    </location>
</feature>
<organism evidence="5">
    <name type="scientific">marine metagenome</name>
    <dbReference type="NCBI Taxonomy" id="408172"/>
    <lineage>
        <taxon>unclassified sequences</taxon>
        <taxon>metagenomes</taxon>
        <taxon>ecological metagenomes</taxon>
    </lineage>
</organism>
<dbReference type="Gene3D" id="2.160.20.10">
    <property type="entry name" value="Single-stranded right-handed beta-helix, Pectin lyase-like"/>
    <property type="match status" value="2"/>
</dbReference>
<feature type="non-terminal residue" evidence="5">
    <location>
        <position position="1"/>
    </location>
</feature>
<evidence type="ECO:0000256" key="3">
    <source>
        <dbReference type="SAM" id="MobiDB-lite"/>
    </source>
</evidence>
<dbReference type="PANTHER" id="PTHR36453">
    <property type="entry name" value="SECRETED PROTEIN-RELATED"/>
    <property type="match status" value="1"/>
</dbReference>
<dbReference type="SMART" id="SM00560">
    <property type="entry name" value="LamGL"/>
    <property type="match status" value="1"/>
</dbReference>
<keyword evidence="1" id="KW-0732">Signal</keyword>
<reference evidence="5" key="1">
    <citation type="submission" date="2018-05" db="EMBL/GenBank/DDBJ databases">
        <authorList>
            <person name="Lanie J.A."/>
            <person name="Ng W.-L."/>
            <person name="Kazmierczak K.M."/>
            <person name="Andrzejewski T.M."/>
            <person name="Davidsen T.M."/>
            <person name="Wayne K.J."/>
            <person name="Tettelin H."/>
            <person name="Glass J.I."/>
            <person name="Rusch D."/>
            <person name="Podicherti R."/>
            <person name="Tsui H.-C.T."/>
            <person name="Winkler M.E."/>
        </authorList>
    </citation>
    <scope>NUCLEOTIDE SEQUENCE</scope>
</reference>
<dbReference type="InterPro" id="IPR012334">
    <property type="entry name" value="Pectin_lyas_fold"/>
</dbReference>
<dbReference type="SUPFAM" id="SSF49899">
    <property type="entry name" value="Concanavalin A-like lectins/glucanases"/>
    <property type="match status" value="2"/>
</dbReference>
<dbReference type="PANTHER" id="PTHR36453:SF1">
    <property type="entry name" value="RIGHT HANDED BETA HELIX DOMAIN-CONTAINING PROTEIN"/>
    <property type="match status" value="1"/>
</dbReference>
<keyword evidence="2" id="KW-1015">Disulfide bond</keyword>
<evidence type="ECO:0000313" key="5">
    <source>
        <dbReference type="EMBL" id="SVA56456.1"/>
    </source>
</evidence>
<dbReference type="InterPro" id="IPR011050">
    <property type="entry name" value="Pectin_lyase_fold/virulence"/>
</dbReference>
<feature type="compositionally biased region" description="Polar residues" evidence="3">
    <location>
        <begin position="219"/>
        <end position="229"/>
    </location>
</feature>
<dbReference type="InterPro" id="IPR013320">
    <property type="entry name" value="ConA-like_dom_sf"/>
</dbReference>
<dbReference type="Gene3D" id="2.60.120.200">
    <property type="match status" value="2"/>
</dbReference>
<sequence length="1063" mass="119673">VRYIGENFQGKIDEVRMWSVARTQDEIQANMNKTLVGNETGLVAYYPMDVNNNWEIIDKTENANHVKITDAEILSRFISDNSSCTNGPDGTTSCPFPTIRSALDNVTAGDHIYIRQGRYTELLNKWQLNHSYETQGPKIVIEAYPNEEVIIDGTVALNDNSSNWVQDSLELDNGTTINIYKTVINFDNISREIMTPVDNITQVFVNGRYMIPAMPRNFKNPTDPTTGNPRNPEPGTVWADWGRSPIRYPEDDNGSWGPSRKWYMPAQLENLDFPEEWAFDSGNKTLYLYASDNYTPTSTNVRVRVRDRYLTFTHSDNIEFKNIHFFAGSLYFYNNSYITFEDSKFSFNSDMGLRSNKAVYGTHMTVRNSIFEYINDGQAWSTERSIYPTMENVLFRYNDWFMGSALYATVSRNYRSNKGSPNFFRGDSHWRYVTVENSKTGGIGAGYGSLVEYARFENLYEGCDCSGIQRNAAATKFSTTRYTWIINAPYINGMRFDSDCSGTNGDINNVVSIGNRRGFRLKGDYHDVYHVTAYDNTKMDISLPDYKYCGLNGQGSFETGNWNSNLKNSIAEGSLECYSHACYARDDVSGNYTRNRSFHNLDSSGIWFGRAMSVDKWGTPNSTKPWADPHFEMVAPWIQSRARSDSFLLDTFGGIPWDSSIQNYDFRPKKGSYLIDSGVIIPGINDGKDEKVFLENEKPGVVKCPRSDTEDSTIFNHPSLYTGQNRKYVGSAPDIGAYEYGDTVYWIPGFRYPHPSVPIPNDGAEDVPIDYSLVWNYPYKKDYSNTKATVTVSGPGVNRTEEFQYPHNVLFQAFEPGGTYNWSVTVDNVSGGNWSFKVSDKVYPLNDRSVDITDNTSLIPYQINNLEVSNNKMSFLRFDIPSSITSSHKIKLNLVLDGESTIKDSALDFDGTNDYVVANGVTSSLNSSTGLPFTVSAWANPDTTTKGAIFAFHKSGSNLNLLYYALDGSTKKFYHYDPNNSYTESTNTFEPGQWHHIALIVDSSGNGKLFVNGGQEATWSNGTNSSVNRFSIGQEWDGSGTASASDFFDGKIDEVAVWNVALS</sequence>
<dbReference type="AlphaFoldDB" id="A0A381WV97"/>
<accession>A0A381WV97</accession>
<dbReference type="EMBL" id="UINC01013008">
    <property type="protein sequence ID" value="SVA56456.1"/>
    <property type="molecule type" value="Genomic_DNA"/>
</dbReference>
<feature type="domain" description="LamG-like jellyroll fold" evidence="4">
    <location>
        <begin position="933"/>
        <end position="1063"/>
    </location>
</feature>
<gene>
    <name evidence="5" type="ORF">METZ01_LOCUS109310</name>
</gene>
<dbReference type="SUPFAM" id="SSF51126">
    <property type="entry name" value="Pectin lyase-like"/>
    <property type="match status" value="1"/>
</dbReference>